<dbReference type="Pfam" id="PF02481">
    <property type="entry name" value="DNA_processg_A"/>
    <property type="match status" value="1"/>
</dbReference>
<dbReference type="InterPro" id="IPR057666">
    <property type="entry name" value="DrpA_SLOG"/>
</dbReference>
<dbReference type="Gene3D" id="1.10.10.10">
    <property type="entry name" value="Winged helix-like DNA-binding domain superfamily/Winged helix DNA-binding domain"/>
    <property type="match status" value="1"/>
</dbReference>
<gene>
    <name evidence="4" type="ORF">HNR65_001706</name>
</gene>
<keyword evidence="5" id="KW-1185">Reference proteome</keyword>
<dbReference type="EMBL" id="JACDUS010000004">
    <property type="protein sequence ID" value="MBA2881379.1"/>
    <property type="molecule type" value="Genomic_DNA"/>
</dbReference>
<dbReference type="SUPFAM" id="SSF46785">
    <property type="entry name" value="Winged helix' DNA-binding domain"/>
    <property type="match status" value="1"/>
</dbReference>
<dbReference type="PANTHER" id="PTHR43022:SF1">
    <property type="entry name" value="PROTEIN SMF"/>
    <property type="match status" value="1"/>
</dbReference>
<feature type="domain" description="Smf/DprA SLOG" evidence="2">
    <location>
        <begin position="32"/>
        <end position="239"/>
    </location>
</feature>
<dbReference type="PANTHER" id="PTHR43022">
    <property type="entry name" value="PROTEIN SMF"/>
    <property type="match status" value="1"/>
</dbReference>
<evidence type="ECO:0000313" key="5">
    <source>
        <dbReference type="Proteomes" id="UP000525298"/>
    </source>
</evidence>
<dbReference type="InterPro" id="IPR003488">
    <property type="entry name" value="DprA"/>
</dbReference>
<dbReference type="NCBIfam" id="TIGR00732">
    <property type="entry name" value="dprA"/>
    <property type="match status" value="1"/>
</dbReference>
<name>A0A7W0C965_9BACT</name>
<protein>
    <submittedName>
        <fullName evidence="4">DNA processing protein</fullName>
    </submittedName>
</protein>
<accession>A0A7W0C965</accession>
<feature type="domain" description="DprA winged helix" evidence="3">
    <location>
        <begin position="263"/>
        <end position="317"/>
    </location>
</feature>
<organism evidence="4 5">
    <name type="scientific">Desulfosalsimonas propionicica</name>
    <dbReference type="NCBI Taxonomy" id="332175"/>
    <lineage>
        <taxon>Bacteria</taxon>
        <taxon>Pseudomonadati</taxon>
        <taxon>Thermodesulfobacteriota</taxon>
        <taxon>Desulfobacteria</taxon>
        <taxon>Desulfobacterales</taxon>
        <taxon>Desulfosalsimonadaceae</taxon>
        <taxon>Desulfosalsimonas</taxon>
    </lineage>
</organism>
<dbReference type="Gene3D" id="3.40.50.450">
    <property type="match status" value="1"/>
</dbReference>
<dbReference type="InterPro" id="IPR036388">
    <property type="entry name" value="WH-like_DNA-bd_sf"/>
</dbReference>
<reference evidence="4 5" key="1">
    <citation type="submission" date="2020-07" db="EMBL/GenBank/DDBJ databases">
        <title>Genomic Encyclopedia of Type Strains, Phase IV (KMG-IV): sequencing the most valuable type-strain genomes for metagenomic binning, comparative biology and taxonomic classification.</title>
        <authorList>
            <person name="Goeker M."/>
        </authorList>
    </citation>
    <scope>NUCLEOTIDE SEQUENCE [LARGE SCALE GENOMIC DNA]</scope>
    <source>
        <strain evidence="4 5">DSM 17721</strain>
    </source>
</reference>
<dbReference type="Pfam" id="PF17782">
    <property type="entry name" value="WHD_DprA"/>
    <property type="match status" value="1"/>
</dbReference>
<comment type="similarity">
    <text evidence="1">Belongs to the DprA/Smf family.</text>
</comment>
<evidence type="ECO:0000256" key="1">
    <source>
        <dbReference type="ARBA" id="ARBA00006525"/>
    </source>
</evidence>
<dbReference type="AlphaFoldDB" id="A0A7W0C965"/>
<evidence type="ECO:0000259" key="2">
    <source>
        <dbReference type="Pfam" id="PF02481"/>
    </source>
</evidence>
<dbReference type="InterPro" id="IPR036390">
    <property type="entry name" value="WH_DNA-bd_sf"/>
</dbReference>
<dbReference type="SUPFAM" id="SSF102405">
    <property type="entry name" value="MCP/YpsA-like"/>
    <property type="match status" value="1"/>
</dbReference>
<comment type="caution">
    <text evidence="4">The sequence shown here is derived from an EMBL/GenBank/DDBJ whole genome shotgun (WGS) entry which is preliminary data.</text>
</comment>
<dbReference type="InterPro" id="IPR041614">
    <property type="entry name" value="DprA_WH"/>
</dbReference>
<dbReference type="Proteomes" id="UP000525298">
    <property type="component" value="Unassembled WGS sequence"/>
</dbReference>
<evidence type="ECO:0000313" key="4">
    <source>
        <dbReference type="EMBL" id="MBA2881379.1"/>
    </source>
</evidence>
<dbReference type="GO" id="GO:0009294">
    <property type="term" value="P:DNA-mediated transformation"/>
    <property type="evidence" value="ECO:0007669"/>
    <property type="project" value="InterPro"/>
</dbReference>
<sequence length="326" mass="35381">MGTKSARAVLQGGSRQQAQKEFVRCQKRGYEIIAVDHPRYPWRLARITDPPPYLYAFGRPLDPEPAIAVVGTRNPTRYGFSMARRLSADLADMGLTIVSGMARGIDTAAHKGALDAGGSTVAVLGSGLSVIYPPENRKLYFDISRQGTIVSERPVDDPPNSYNFPARNRIISGMCLGTVVVEAAKKSGSLITARLAAEQNREVFAVPGNINSYKSSGAHNLLKQGAKLVERAQDVIEEIAPLLLSAKNSEGANLRHPENQIQAADLTAEQARVYHALDPYPAHIDELARELSMDAGALLSVLLNLELKGMVTQMPGKYYCIRGVET</sequence>
<evidence type="ECO:0000259" key="3">
    <source>
        <dbReference type="Pfam" id="PF17782"/>
    </source>
</evidence>
<proteinExistence type="inferred from homology"/>